<dbReference type="GO" id="GO:0008713">
    <property type="term" value="F:ADP-heptose-lipopolysaccharide heptosyltransferase activity"/>
    <property type="evidence" value="ECO:0007669"/>
    <property type="project" value="TreeGrafter"/>
</dbReference>
<dbReference type="GO" id="GO:0005829">
    <property type="term" value="C:cytosol"/>
    <property type="evidence" value="ECO:0007669"/>
    <property type="project" value="TreeGrafter"/>
</dbReference>
<dbReference type="InterPro" id="IPR051199">
    <property type="entry name" value="LPS_LOS_Heptosyltrfase"/>
</dbReference>
<evidence type="ECO:0000256" key="1">
    <source>
        <dbReference type="ARBA" id="ARBA00022676"/>
    </source>
</evidence>
<dbReference type="PANTHER" id="PTHR30160:SF1">
    <property type="entry name" value="LIPOPOLYSACCHARIDE 1,2-N-ACETYLGLUCOSAMINETRANSFERASE-RELATED"/>
    <property type="match status" value="1"/>
</dbReference>
<dbReference type="KEGG" id="nia:A8C56_13695"/>
<evidence type="ECO:0000313" key="3">
    <source>
        <dbReference type="EMBL" id="ANH81886.1"/>
    </source>
</evidence>
<organism evidence="3 4">
    <name type="scientific">Niabella ginsenosidivorans</name>
    <dbReference type="NCBI Taxonomy" id="1176587"/>
    <lineage>
        <taxon>Bacteria</taxon>
        <taxon>Pseudomonadati</taxon>
        <taxon>Bacteroidota</taxon>
        <taxon>Chitinophagia</taxon>
        <taxon>Chitinophagales</taxon>
        <taxon>Chitinophagaceae</taxon>
        <taxon>Niabella</taxon>
    </lineage>
</organism>
<dbReference type="InterPro" id="IPR002201">
    <property type="entry name" value="Glyco_trans_9"/>
</dbReference>
<dbReference type="Pfam" id="PF01075">
    <property type="entry name" value="Glyco_transf_9"/>
    <property type="match status" value="1"/>
</dbReference>
<proteinExistence type="predicted"/>
<dbReference type="SUPFAM" id="SSF53756">
    <property type="entry name" value="UDP-Glycosyltransferase/glycogen phosphorylase"/>
    <property type="match status" value="1"/>
</dbReference>
<keyword evidence="1" id="KW-0328">Glycosyltransferase</keyword>
<reference evidence="3 4" key="1">
    <citation type="submission" date="2016-05" db="EMBL/GenBank/DDBJ databases">
        <title>Niabella ginsenosidivorans BS26 whole genome sequencing.</title>
        <authorList>
            <person name="Im W.T."/>
            <person name="Siddiqi M.Z."/>
        </authorList>
    </citation>
    <scope>NUCLEOTIDE SEQUENCE [LARGE SCALE GENOMIC DNA]</scope>
    <source>
        <strain evidence="3 4">BS26</strain>
    </source>
</reference>
<evidence type="ECO:0000256" key="2">
    <source>
        <dbReference type="ARBA" id="ARBA00022679"/>
    </source>
</evidence>
<dbReference type="PANTHER" id="PTHR30160">
    <property type="entry name" value="TETRAACYLDISACCHARIDE 4'-KINASE-RELATED"/>
    <property type="match status" value="1"/>
</dbReference>
<sequence>MNIAIFRVLKLGDLLCTVPAFRALRNAFPRAHIILLGMTWAASFVKRFNSYIDEFMYFPGYPGLPEQDAAPSAIRDFFNRIRKKRIDLLLQMQGNGSVVNELLEQFHPALLAGFCLPGDVREQQRTFLAYPAHLHEIHRLIALLQQLSIPDAGNELEFPLTPEDFRAFEQIKSSHSLKNYLCIHPGSAAASRQWPPLHFAHIADHFAALGYTIVLTGSAEEKKLATHVSDLMHHAATNLAGETTLGSLGVLLSRAQGLITNCTGVSHMAAALKVRSVVISMDGEPYRWAPLNVQLHYTIDWTTTADYSAVVAEAERLFSASSSL</sequence>
<dbReference type="AlphaFoldDB" id="A0A1A9I2P0"/>
<dbReference type="GO" id="GO:0009244">
    <property type="term" value="P:lipopolysaccharide core region biosynthetic process"/>
    <property type="evidence" value="ECO:0007669"/>
    <property type="project" value="TreeGrafter"/>
</dbReference>
<protein>
    <submittedName>
        <fullName evidence="3">ADP-heptose--LPS heptosyltransferase</fullName>
    </submittedName>
</protein>
<keyword evidence="2 3" id="KW-0808">Transferase</keyword>
<accession>A0A1A9I2P0</accession>
<dbReference type="OrthoDB" id="9797795at2"/>
<dbReference type="Proteomes" id="UP000077667">
    <property type="component" value="Chromosome"/>
</dbReference>
<name>A0A1A9I2P0_9BACT</name>
<dbReference type="Gene3D" id="3.40.50.2000">
    <property type="entry name" value="Glycogen Phosphorylase B"/>
    <property type="match status" value="2"/>
</dbReference>
<dbReference type="STRING" id="1176587.A8C56_13695"/>
<dbReference type="CDD" id="cd03789">
    <property type="entry name" value="GT9_LPS_heptosyltransferase"/>
    <property type="match status" value="1"/>
</dbReference>
<gene>
    <name evidence="3" type="ORF">A8C56_13695</name>
</gene>
<dbReference type="EMBL" id="CP015772">
    <property type="protein sequence ID" value="ANH81886.1"/>
    <property type="molecule type" value="Genomic_DNA"/>
</dbReference>
<dbReference type="RefSeq" id="WP_067757056.1">
    <property type="nucleotide sequence ID" value="NZ_CP015772.1"/>
</dbReference>
<evidence type="ECO:0000313" key="4">
    <source>
        <dbReference type="Proteomes" id="UP000077667"/>
    </source>
</evidence>
<keyword evidence="4" id="KW-1185">Reference proteome</keyword>